<dbReference type="GO" id="GO:0003677">
    <property type="term" value="F:DNA binding"/>
    <property type="evidence" value="ECO:0007669"/>
    <property type="project" value="InterPro"/>
</dbReference>
<organism evidence="6 7">
    <name type="scientific">Cephalotrichum gorgonifer</name>
    <dbReference type="NCBI Taxonomy" id="2041049"/>
    <lineage>
        <taxon>Eukaryota</taxon>
        <taxon>Fungi</taxon>
        <taxon>Dikarya</taxon>
        <taxon>Ascomycota</taxon>
        <taxon>Pezizomycotina</taxon>
        <taxon>Sordariomycetes</taxon>
        <taxon>Hypocreomycetidae</taxon>
        <taxon>Microascales</taxon>
        <taxon>Microascaceae</taxon>
        <taxon>Cephalotrichum</taxon>
    </lineage>
</organism>
<feature type="region of interest" description="Disordered" evidence="4">
    <location>
        <begin position="91"/>
        <end position="115"/>
    </location>
</feature>
<keyword evidence="3" id="KW-0539">Nucleus</keyword>
<dbReference type="InterPro" id="IPR050613">
    <property type="entry name" value="Sec_Metabolite_Reg"/>
</dbReference>
<dbReference type="AlphaFoldDB" id="A0AAE8SWV5"/>
<feature type="compositionally biased region" description="Polar residues" evidence="4">
    <location>
        <begin position="95"/>
        <end position="106"/>
    </location>
</feature>
<dbReference type="InterPro" id="IPR007219">
    <property type="entry name" value="XnlR_reg_dom"/>
</dbReference>
<dbReference type="SMART" id="SM00066">
    <property type="entry name" value="GAL4"/>
    <property type="match status" value="1"/>
</dbReference>
<dbReference type="InterPro" id="IPR001138">
    <property type="entry name" value="Zn2Cys6_DnaBD"/>
</dbReference>
<dbReference type="SUPFAM" id="SSF57701">
    <property type="entry name" value="Zn2/Cys6 DNA-binding domain"/>
    <property type="match status" value="1"/>
</dbReference>
<reference evidence="6" key="1">
    <citation type="submission" date="2018-03" db="EMBL/GenBank/DDBJ databases">
        <authorList>
            <person name="Guldener U."/>
        </authorList>
    </citation>
    <scope>NUCLEOTIDE SEQUENCE</scope>
</reference>
<dbReference type="CDD" id="cd00067">
    <property type="entry name" value="GAL4"/>
    <property type="match status" value="1"/>
</dbReference>
<dbReference type="Proteomes" id="UP001187682">
    <property type="component" value="Unassembled WGS sequence"/>
</dbReference>
<dbReference type="Pfam" id="PF04082">
    <property type="entry name" value="Fungal_trans"/>
    <property type="match status" value="1"/>
</dbReference>
<dbReference type="GO" id="GO:0006351">
    <property type="term" value="P:DNA-templated transcription"/>
    <property type="evidence" value="ECO:0007669"/>
    <property type="project" value="InterPro"/>
</dbReference>
<dbReference type="PANTHER" id="PTHR31001">
    <property type="entry name" value="UNCHARACTERIZED TRANSCRIPTIONAL REGULATORY PROTEIN"/>
    <property type="match status" value="1"/>
</dbReference>
<gene>
    <name evidence="6" type="ORF">DNG_06868</name>
</gene>
<feature type="region of interest" description="Disordered" evidence="4">
    <location>
        <begin position="1"/>
        <end position="23"/>
    </location>
</feature>
<evidence type="ECO:0000313" key="7">
    <source>
        <dbReference type="Proteomes" id="UP001187682"/>
    </source>
</evidence>
<protein>
    <recommendedName>
        <fullName evidence="5">Zn(2)-C6 fungal-type domain-containing protein</fullName>
    </recommendedName>
</protein>
<evidence type="ECO:0000259" key="5">
    <source>
        <dbReference type="PROSITE" id="PS50048"/>
    </source>
</evidence>
<feature type="domain" description="Zn(2)-C6 fungal-type" evidence="5">
    <location>
        <begin position="29"/>
        <end position="58"/>
    </location>
</feature>
<keyword evidence="2" id="KW-0479">Metal-binding</keyword>
<dbReference type="PROSITE" id="PS50048">
    <property type="entry name" value="ZN2_CY6_FUNGAL_2"/>
    <property type="match status" value="1"/>
</dbReference>
<keyword evidence="7" id="KW-1185">Reference proteome</keyword>
<name>A0AAE8SWV5_9PEZI</name>
<accession>A0AAE8SWV5</accession>
<dbReference type="Pfam" id="PF00172">
    <property type="entry name" value="Zn_clus"/>
    <property type="match status" value="1"/>
</dbReference>
<dbReference type="Gene3D" id="4.10.240.10">
    <property type="entry name" value="Zn(2)-C6 fungal-type DNA-binding domain"/>
    <property type="match status" value="1"/>
</dbReference>
<comment type="caution">
    <text evidence="6">The sequence shown here is derived from an EMBL/GenBank/DDBJ whole genome shotgun (WGS) entry which is preliminary data.</text>
</comment>
<dbReference type="PROSITE" id="PS00463">
    <property type="entry name" value="ZN2_CY6_FUNGAL_1"/>
    <property type="match status" value="1"/>
</dbReference>
<evidence type="ECO:0000256" key="2">
    <source>
        <dbReference type="ARBA" id="ARBA00022723"/>
    </source>
</evidence>
<dbReference type="PANTHER" id="PTHR31001:SF57">
    <property type="entry name" value="ZN(II)2CYS6 TRANSCRIPTION FACTOR (EUROFUNG)"/>
    <property type="match status" value="1"/>
</dbReference>
<sequence length="598" mass="67243">MEAEPSASSPDAGGPQRSTRVHGRPTLRSCYNCHRRKIRCDKKLLCSSCSRVGKSCLYPPPGQPVRRPRRTTMAWVASRLSDLERFLPTAAEGPESSQPFSPSSATPPARAERSAVASTLADSEQFFGEEVLVQDGSRTQYFNEILLSRQQDIQPALTTTLARNNQLELRESSVHNPMGILSATSSTHTSSSFFPSAQTALRLWSIYLERVESCTTLKVLHVPTDEVRVCATIDDLANAQPENLALCFAIFYAAIGTLQPGETQTLLDGDLVACQSRYKAGFEQALAEAEILDNPTLTLLCALTIYLSALRIYNRGKGIWILNGLAIRIAQSMGLHRDGDRLRLPVFQAELRRRVWWHLLARDSRAAEDYGLQKLCNMRSDADLPLNLDDRDLYADIAELPPPRPGLTDITFTLIGYHIALAVQRLAGIVAASTPPSPPQESVRREIIDETRTRVEEWLQHCNPVIPRHRLALLSSRLALRKADLISRQQWLALNHPDSHGAFATEEDLVETLEVLELVLQMWNDEMLKPYSWMWRANPEYHIIMYLLWHLCVRPEGRNVNRAWNMVGRLNRRRRHAIRGGVVGAPLGRRESPFSPQC</sequence>
<dbReference type="CDD" id="cd12148">
    <property type="entry name" value="fungal_TF_MHR"/>
    <property type="match status" value="1"/>
</dbReference>
<evidence type="ECO:0000256" key="1">
    <source>
        <dbReference type="ARBA" id="ARBA00004123"/>
    </source>
</evidence>
<proteinExistence type="predicted"/>
<dbReference type="GO" id="GO:0008270">
    <property type="term" value="F:zinc ion binding"/>
    <property type="evidence" value="ECO:0007669"/>
    <property type="project" value="InterPro"/>
</dbReference>
<evidence type="ECO:0000256" key="3">
    <source>
        <dbReference type="ARBA" id="ARBA00023242"/>
    </source>
</evidence>
<comment type="subcellular location">
    <subcellularLocation>
        <location evidence="1">Nucleus</location>
    </subcellularLocation>
</comment>
<dbReference type="EMBL" id="ONZQ02000009">
    <property type="protein sequence ID" value="SPO04185.1"/>
    <property type="molecule type" value="Genomic_DNA"/>
</dbReference>
<evidence type="ECO:0000313" key="6">
    <source>
        <dbReference type="EMBL" id="SPO04185.1"/>
    </source>
</evidence>
<dbReference type="InterPro" id="IPR036864">
    <property type="entry name" value="Zn2-C6_fun-type_DNA-bd_sf"/>
</dbReference>
<dbReference type="GO" id="GO:0005634">
    <property type="term" value="C:nucleus"/>
    <property type="evidence" value="ECO:0007669"/>
    <property type="project" value="UniProtKB-SubCell"/>
</dbReference>
<evidence type="ECO:0000256" key="4">
    <source>
        <dbReference type="SAM" id="MobiDB-lite"/>
    </source>
</evidence>
<dbReference type="SMART" id="SM00906">
    <property type="entry name" value="Fungal_trans"/>
    <property type="match status" value="1"/>
</dbReference>
<dbReference type="GO" id="GO:0000981">
    <property type="term" value="F:DNA-binding transcription factor activity, RNA polymerase II-specific"/>
    <property type="evidence" value="ECO:0007669"/>
    <property type="project" value="InterPro"/>
</dbReference>